<evidence type="ECO:0000256" key="5">
    <source>
        <dbReference type="ARBA" id="ARBA00022968"/>
    </source>
</evidence>
<keyword evidence="4" id="KW-0812">Transmembrane</keyword>
<keyword evidence="8" id="KW-0472">Membrane</keyword>
<dbReference type="PANTHER" id="PTHR14647">
    <property type="entry name" value="GALACTOSE-3-O-SULFOTRANSFERASE"/>
    <property type="match status" value="1"/>
</dbReference>
<evidence type="ECO:0000256" key="6">
    <source>
        <dbReference type="ARBA" id="ARBA00022989"/>
    </source>
</evidence>
<evidence type="ECO:0000313" key="11">
    <source>
        <dbReference type="Proteomes" id="UP000821853"/>
    </source>
</evidence>
<evidence type="ECO:0000256" key="3">
    <source>
        <dbReference type="ARBA" id="ARBA00022679"/>
    </source>
</evidence>
<keyword evidence="7" id="KW-0333">Golgi apparatus</keyword>
<dbReference type="PANTHER" id="PTHR14647:SF87">
    <property type="entry name" value="PUTATIVE-RELATED"/>
    <property type="match status" value="1"/>
</dbReference>
<name>A0A9J6G4W3_HAELO</name>
<dbReference type="InterPro" id="IPR009729">
    <property type="entry name" value="Gal-3-0_sulfotransfrase"/>
</dbReference>
<dbReference type="OrthoDB" id="514299at2759"/>
<dbReference type="GO" id="GO:0001733">
    <property type="term" value="F:galactosylceramide sulfotransferase activity"/>
    <property type="evidence" value="ECO:0007669"/>
    <property type="project" value="InterPro"/>
</dbReference>
<protein>
    <submittedName>
        <fullName evidence="10">Uncharacterized protein</fullName>
    </submittedName>
</protein>
<evidence type="ECO:0000313" key="10">
    <source>
        <dbReference type="EMBL" id="KAH9369568.1"/>
    </source>
</evidence>
<comment type="subcellular location">
    <subcellularLocation>
        <location evidence="1">Golgi apparatus membrane</location>
        <topology evidence="1">Single-pass type II membrane protein</topology>
    </subcellularLocation>
</comment>
<evidence type="ECO:0000256" key="1">
    <source>
        <dbReference type="ARBA" id="ARBA00004323"/>
    </source>
</evidence>
<evidence type="ECO:0000256" key="2">
    <source>
        <dbReference type="ARBA" id="ARBA00008124"/>
    </source>
</evidence>
<comment type="caution">
    <text evidence="10">The sequence shown here is derived from an EMBL/GenBank/DDBJ whole genome shotgun (WGS) entry which is preliminary data.</text>
</comment>
<organism evidence="10 11">
    <name type="scientific">Haemaphysalis longicornis</name>
    <name type="common">Bush tick</name>
    <dbReference type="NCBI Taxonomy" id="44386"/>
    <lineage>
        <taxon>Eukaryota</taxon>
        <taxon>Metazoa</taxon>
        <taxon>Ecdysozoa</taxon>
        <taxon>Arthropoda</taxon>
        <taxon>Chelicerata</taxon>
        <taxon>Arachnida</taxon>
        <taxon>Acari</taxon>
        <taxon>Parasitiformes</taxon>
        <taxon>Ixodida</taxon>
        <taxon>Ixodoidea</taxon>
        <taxon>Ixodidae</taxon>
        <taxon>Haemaphysalinae</taxon>
        <taxon>Haemaphysalis</taxon>
    </lineage>
</organism>
<dbReference type="EMBL" id="JABSTR010000005">
    <property type="protein sequence ID" value="KAH9369568.1"/>
    <property type="molecule type" value="Genomic_DNA"/>
</dbReference>
<evidence type="ECO:0000256" key="4">
    <source>
        <dbReference type="ARBA" id="ARBA00022692"/>
    </source>
</evidence>
<dbReference type="Gene3D" id="3.40.50.300">
    <property type="entry name" value="P-loop containing nucleotide triphosphate hydrolases"/>
    <property type="match status" value="1"/>
</dbReference>
<keyword evidence="9" id="KW-0325">Glycoprotein</keyword>
<keyword evidence="5" id="KW-0735">Signal-anchor</keyword>
<dbReference type="GO" id="GO:0000139">
    <property type="term" value="C:Golgi membrane"/>
    <property type="evidence" value="ECO:0007669"/>
    <property type="project" value="UniProtKB-SubCell"/>
</dbReference>
<keyword evidence="3" id="KW-0808">Transferase</keyword>
<dbReference type="GO" id="GO:0009247">
    <property type="term" value="P:glycolipid biosynthetic process"/>
    <property type="evidence" value="ECO:0007669"/>
    <property type="project" value="InterPro"/>
</dbReference>
<sequence length="135" mass="15652">MHRVSHFVLPQNTTHLSLEELAGAEASYGGVLRWLAFERAFGWVGTNQMSFDLGLEPAFFENVSAVHVFTEQMDAIFDLVMVAERINESLVLLRDLLRWDYDDVVVFKHNTRQVRTLFTSRLGQEFFSCDIIFYL</sequence>
<dbReference type="VEuPathDB" id="VectorBase:HLOH_061842"/>
<proteinExistence type="inferred from homology"/>
<keyword evidence="6" id="KW-1133">Transmembrane helix</keyword>
<dbReference type="InterPro" id="IPR027417">
    <property type="entry name" value="P-loop_NTPase"/>
</dbReference>
<dbReference type="AlphaFoldDB" id="A0A9J6G4W3"/>
<evidence type="ECO:0000256" key="9">
    <source>
        <dbReference type="ARBA" id="ARBA00023180"/>
    </source>
</evidence>
<comment type="similarity">
    <text evidence="2">Belongs to the galactose-3-O-sulfotransferase family.</text>
</comment>
<reference evidence="10 11" key="1">
    <citation type="journal article" date="2020" name="Cell">
        <title>Large-Scale Comparative Analyses of Tick Genomes Elucidate Their Genetic Diversity and Vector Capacities.</title>
        <authorList>
            <consortium name="Tick Genome and Microbiome Consortium (TIGMIC)"/>
            <person name="Jia N."/>
            <person name="Wang J."/>
            <person name="Shi W."/>
            <person name="Du L."/>
            <person name="Sun Y."/>
            <person name="Zhan W."/>
            <person name="Jiang J.F."/>
            <person name="Wang Q."/>
            <person name="Zhang B."/>
            <person name="Ji P."/>
            <person name="Bell-Sakyi L."/>
            <person name="Cui X.M."/>
            <person name="Yuan T.T."/>
            <person name="Jiang B.G."/>
            <person name="Yang W.F."/>
            <person name="Lam T.T."/>
            <person name="Chang Q.C."/>
            <person name="Ding S.J."/>
            <person name="Wang X.J."/>
            <person name="Zhu J.G."/>
            <person name="Ruan X.D."/>
            <person name="Zhao L."/>
            <person name="Wei J.T."/>
            <person name="Ye R.Z."/>
            <person name="Que T.C."/>
            <person name="Du C.H."/>
            <person name="Zhou Y.H."/>
            <person name="Cheng J.X."/>
            <person name="Dai P.F."/>
            <person name="Guo W.B."/>
            <person name="Han X.H."/>
            <person name="Huang E.J."/>
            <person name="Li L.F."/>
            <person name="Wei W."/>
            <person name="Gao Y.C."/>
            <person name="Liu J.Z."/>
            <person name="Shao H.Z."/>
            <person name="Wang X."/>
            <person name="Wang C.C."/>
            <person name="Yang T.C."/>
            <person name="Huo Q.B."/>
            <person name="Li W."/>
            <person name="Chen H.Y."/>
            <person name="Chen S.E."/>
            <person name="Zhou L.G."/>
            <person name="Ni X.B."/>
            <person name="Tian J.H."/>
            <person name="Sheng Y."/>
            <person name="Liu T."/>
            <person name="Pan Y.S."/>
            <person name="Xia L.Y."/>
            <person name="Li J."/>
            <person name="Zhao F."/>
            <person name="Cao W.C."/>
        </authorList>
    </citation>
    <scope>NUCLEOTIDE SEQUENCE [LARGE SCALE GENOMIC DNA]</scope>
    <source>
        <strain evidence="10">HaeL-2018</strain>
    </source>
</reference>
<accession>A0A9J6G4W3</accession>
<keyword evidence="11" id="KW-1185">Reference proteome</keyword>
<evidence type="ECO:0000256" key="7">
    <source>
        <dbReference type="ARBA" id="ARBA00023034"/>
    </source>
</evidence>
<evidence type="ECO:0000256" key="8">
    <source>
        <dbReference type="ARBA" id="ARBA00023136"/>
    </source>
</evidence>
<gene>
    <name evidence="10" type="ORF">HPB48_020681</name>
</gene>
<dbReference type="Pfam" id="PF06990">
    <property type="entry name" value="Gal-3-0_sulfotr"/>
    <property type="match status" value="1"/>
</dbReference>
<dbReference type="Proteomes" id="UP000821853">
    <property type="component" value="Chromosome 3"/>
</dbReference>